<sequence>MTRAASFLLVAAAAAAGAAADRGAPTRRCGCPLRLAGGKPLGAIVQQSPTRTGSTMTYNMLTKAFPGCSVEKSHRKKGMERGRRNNPRAHDAHHETVTVSTTRDPFDSIMSYALLRSPVTRATPANVSVGELTQAIEHFGVWGADDLVRSGCRNATNRWTFRYEHFNARPMGILDVLEEALDCAVDEATRGTIRATVANASWVVATPGASPRPHHISATLGQSHETAMLPWQVEQLCKDASVARFLVTCGYVRQRAMCVGAAPAPTRAAPRGGSARAPARSRARVARGRAGAGAARRPRAAPRT</sequence>
<feature type="signal peptide" evidence="2">
    <location>
        <begin position="1"/>
        <end position="20"/>
    </location>
</feature>
<evidence type="ECO:0000256" key="1">
    <source>
        <dbReference type="SAM" id="MobiDB-lite"/>
    </source>
</evidence>
<evidence type="ECO:0000256" key="2">
    <source>
        <dbReference type="SAM" id="SignalP"/>
    </source>
</evidence>
<name>A0A8J2WSW2_9STRA</name>
<feature type="compositionally biased region" description="Low complexity" evidence="1">
    <location>
        <begin position="264"/>
        <end position="278"/>
    </location>
</feature>
<protein>
    <recommendedName>
        <fullName evidence="5">Protein-tyrosine sulfotransferase</fullName>
    </recommendedName>
</protein>
<evidence type="ECO:0000313" key="3">
    <source>
        <dbReference type="EMBL" id="CAH0367027.1"/>
    </source>
</evidence>
<dbReference type="Proteomes" id="UP000789595">
    <property type="component" value="Unassembled WGS sequence"/>
</dbReference>
<organism evidence="3 4">
    <name type="scientific">Pelagomonas calceolata</name>
    <dbReference type="NCBI Taxonomy" id="35677"/>
    <lineage>
        <taxon>Eukaryota</taxon>
        <taxon>Sar</taxon>
        <taxon>Stramenopiles</taxon>
        <taxon>Ochrophyta</taxon>
        <taxon>Pelagophyceae</taxon>
        <taxon>Pelagomonadales</taxon>
        <taxon>Pelagomonadaceae</taxon>
        <taxon>Pelagomonas</taxon>
    </lineage>
</organism>
<dbReference type="EMBL" id="CAKKNE010000002">
    <property type="protein sequence ID" value="CAH0367027.1"/>
    <property type="molecule type" value="Genomic_DNA"/>
</dbReference>
<reference evidence="3" key="1">
    <citation type="submission" date="2021-11" db="EMBL/GenBank/DDBJ databases">
        <authorList>
            <consortium name="Genoscope - CEA"/>
            <person name="William W."/>
        </authorList>
    </citation>
    <scope>NUCLEOTIDE SEQUENCE</scope>
</reference>
<comment type="caution">
    <text evidence="3">The sequence shown here is derived from an EMBL/GenBank/DDBJ whole genome shotgun (WGS) entry which is preliminary data.</text>
</comment>
<proteinExistence type="predicted"/>
<feature type="region of interest" description="Disordered" evidence="1">
    <location>
        <begin position="264"/>
        <end position="304"/>
    </location>
</feature>
<feature type="chain" id="PRO_5035274041" description="Protein-tyrosine sulfotransferase" evidence="2">
    <location>
        <begin position="21"/>
        <end position="304"/>
    </location>
</feature>
<keyword evidence="4" id="KW-1185">Reference proteome</keyword>
<feature type="region of interest" description="Disordered" evidence="1">
    <location>
        <begin position="71"/>
        <end position="96"/>
    </location>
</feature>
<gene>
    <name evidence="3" type="ORF">PECAL_2P00220</name>
</gene>
<feature type="compositionally biased region" description="Basic and acidic residues" evidence="1">
    <location>
        <begin position="79"/>
        <end position="96"/>
    </location>
</feature>
<accession>A0A8J2WSW2</accession>
<dbReference type="AlphaFoldDB" id="A0A8J2WSW2"/>
<keyword evidence="2" id="KW-0732">Signal</keyword>
<evidence type="ECO:0008006" key="5">
    <source>
        <dbReference type="Google" id="ProtNLM"/>
    </source>
</evidence>
<evidence type="ECO:0000313" key="4">
    <source>
        <dbReference type="Proteomes" id="UP000789595"/>
    </source>
</evidence>